<dbReference type="Proteomes" id="UP000219669">
    <property type="component" value="Unassembled WGS sequence"/>
</dbReference>
<dbReference type="PANTHER" id="PTHR28008">
    <property type="entry name" value="DOMAIN PROTEIN, PUTATIVE (AFU_ORTHOLOGUE AFUA_3G10980)-RELATED"/>
    <property type="match status" value="1"/>
</dbReference>
<gene>
    <name evidence="2" type="ORF">SAMN02746062_01182</name>
</gene>
<dbReference type="EMBL" id="OCNF01000008">
    <property type="protein sequence ID" value="SOD68276.1"/>
    <property type="molecule type" value="Genomic_DNA"/>
</dbReference>
<keyword evidence="3" id="KW-1185">Reference proteome</keyword>
<dbReference type="PANTHER" id="PTHR28008:SF1">
    <property type="entry name" value="DOMAIN PROTEIN, PUTATIVE (AFU_ORTHOLOGUE AFUA_3G10980)-RELATED"/>
    <property type="match status" value="1"/>
</dbReference>
<evidence type="ECO:0000256" key="1">
    <source>
        <dbReference type="SAM" id="Phobius"/>
    </source>
</evidence>
<keyword evidence="1" id="KW-0812">Transmembrane</keyword>
<sequence>MTLPKNKWLLFALIWLGVGVYGLIFRESTGSHAAPFPHFDKMAHGMLFFVQMCLICKAYLQENQTIALRFWWLFALAYAGLSEWAQAAFTTTRQADVWDALADMVGASCALYLGNAVQQVRKNRVNTKT</sequence>
<keyword evidence="1" id="KW-1133">Transmembrane helix</keyword>
<accession>A0A286EBM1</accession>
<reference evidence="2 3" key="1">
    <citation type="submission" date="2017-09" db="EMBL/GenBank/DDBJ databases">
        <authorList>
            <person name="Ehlers B."/>
            <person name="Leendertz F.H."/>
        </authorList>
    </citation>
    <scope>NUCLEOTIDE SEQUENCE [LARGE SCALE GENOMIC DNA]</scope>
    <source>
        <strain evidence="2 3">DSM 16848</strain>
    </source>
</reference>
<feature type="transmembrane region" description="Helical" evidence="1">
    <location>
        <begin position="67"/>
        <end position="85"/>
    </location>
</feature>
<proteinExistence type="predicted"/>
<keyword evidence="1" id="KW-0472">Membrane</keyword>
<dbReference type="RefSeq" id="WP_097114237.1">
    <property type="nucleotide sequence ID" value="NZ_CP083931.1"/>
</dbReference>
<protein>
    <submittedName>
        <fullName evidence="2">VanZ like family protein</fullName>
    </submittedName>
</protein>
<dbReference type="OrthoDB" id="8613189at2"/>
<feature type="transmembrane region" description="Helical" evidence="1">
    <location>
        <begin position="97"/>
        <end position="114"/>
    </location>
</feature>
<feature type="transmembrane region" description="Helical" evidence="1">
    <location>
        <begin position="43"/>
        <end position="60"/>
    </location>
</feature>
<dbReference type="NCBIfam" id="NF037970">
    <property type="entry name" value="vanZ_1"/>
    <property type="match status" value="1"/>
</dbReference>
<organism evidence="2 3">
    <name type="scientific">Alysiella filiformis DSM 16848</name>
    <dbReference type="NCBI Taxonomy" id="1120981"/>
    <lineage>
        <taxon>Bacteria</taxon>
        <taxon>Pseudomonadati</taxon>
        <taxon>Pseudomonadota</taxon>
        <taxon>Betaproteobacteria</taxon>
        <taxon>Neisseriales</taxon>
        <taxon>Neisseriaceae</taxon>
        <taxon>Alysiella</taxon>
    </lineage>
</organism>
<dbReference type="AlphaFoldDB" id="A0A286EBM1"/>
<name>A0A286EBM1_9NEIS</name>
<evidence type="ECO:0000313" key="3">
    <source>
        <dbReference type="Proteomes" id="UP000219669"/>
    </source>
</evidence>
<evidence type="ECO:0000313" key="2">
    <source>
        <dbReference type="EMBL" id="SOD68276.1"/>
    </source>
</evidence>